<name>A0ABS5Z4M2_9ACTN</name>
<evidence type="ECO:0000313" key="2">
    <source>
        <dbReference type="Proteomes" id="UP001519654"/>
    </source>
</evidence>
<keyword evidence="2" id="KW-1185">Reference proteome</keyword>
<dbReference type="EMBL" id="JAHKKG010000020">
    <property type="protein sequence ID" value="MBU2670501.1"/>
    <property type="molecule type" value="Genomic_DNA"/>
</dbReference>
<sequence length="188" mass="19566">MNGLSTLPTTSEQARHALLLIGAPATPRLVADVHGAFFDGDLSVPALAALRRDPSSGLCAALDQDLFSVRGMIALGDWSIERRLVTPAGRRADALATVIRVAGFAAVRPAAARAAHLLLRSLAETVPHGPEAVDLADAARDALASPSLVAALAAEEPARVEAVARALTLPRSQQLFGLPSVPHQRGSW</sequence>
<dbReference type="RefSeq" id="WP_215795729.1">
    <property type="nucleotide sequence ID" value="NZ_JAHKKG010000020.1"/>
</dbReference>
<evidence type="ECO:0000313" key="1">
    <source>
        <dbReference type="EMBL" id="MBU2670501.1"/>
    </source>
</evidence>
<organism evidence="1 2">
    <name type="scientific">Paractinoplanes bogorensis</name>
    <dbReference type="NCBI Taxonomy" id="1610840"/>
    <lineage>
        <taxon>Bacteria</taxon>
        <taxon>Bacillati</taxon>
        <taxon>Actinomycetota</taxon>
        <taxon>Actinomycetes</taxon>
        <taxon>Micromonosporales</taxon>
        <taxon>Micromonosporaceae</taxon>
        <taxon>Paractinoplanes</taxon>
    </lineage>
</organism>
<protein>
    <submittedName>
        <fullName evidence="1">Uncharacterized protein</fullName>
    </submittedName>
</protein>
<accession>A0ABS5Z4M2</accession>
<dbReference type="Proteomes" id="UP001519654">
    <property type="component" value="Unassembled WGS sequence"/>
</dbReference>
<proteinExistence type="predicted"/>
<comment type="caution">
    <text evidence="1">The sequence shown here is derived from an EMBL/GenBank/DDBJ whole genome shotgun (WGS) entry which is preliminary data.</text>
</comment>
<reference evidence="1 2" key="1">
    <citation type="submission" date="2021-06" db="EMBL/GenBank/DDBJ databases">
        <title>Actinoplanes lichenicola sp. nov., and Actinoplanes ovalisporus sp. nov., isolated from lichen in Thailand.</title>
        <authorList>
            <person name="Saeng-In P."/>
            <person name="Kanchanasin P."/>
            <person name="Yuki M."/>
            <person name="Kudo T."/>
            <person name="Ohkuma M."/>
            <person name="Phongsopitanun W."/>
            <person name="Tanasupawat S."/>
        </authorList>
    </citation>
    <scope>NUCLEOTIDE SEQUENCE [LARGE SCALE GENOMIC DNA]</scope>
    <source>
        <strain evidence="1 2">NBRC 110975</strain>
    </source>
</reference>
<gene>
    <name evidence="1" type="ORF">KOI35_44070</name>
</gene>